<name>A0ABV2UC70_9ACTN</name>
<evidence type="ECO:0000313" key="3">
    <source>
        <dbReference type="Proteomes" id="UP001550044"/>
    </source>
</evidence>
<dbReference type="RefSeq" id="WP_356710716.1">
    <property type="nucleotide sequence ID" value="NZ_JBEXIP010000018.1"/>
</dbReference>
<accession>A0ABV2UC70</accession>
<dbReference type="Proteomes" id="UP001550044">
    <property type="component" value="Unassembled WGS sequence"/>
</dbReference>
<organism evidence="2 3">
    <name type="scientific">Streptomyces sp. 900116325</name>
    <dbReference type="NCBI Taxonomy" id="3154295"/>
    <lineage>
        <taxon>Bacteria</taxon>
        <taxon>Bacillati</taxon>
        <taxon>Actinomycetota</taxon>
        <taxon>Actinomycetes</taxon>
        <taxon>Kitasatosporales</taxon>
        <taxon>Streptomycetaceae</taxon>
        <taxon>Streptomyces</taxon>
    </lineage>
</organism>
<evidence type="ECO:0000313" key="2">
    <source>
        <dbReference type="EMBL" id="MET8435446.1"/>
    </source>
</evidence>
<sequence length="121" mass="13146">MSSGLPESMAEKEATLTWYELALKYLVMKRPHAVPDAGVGINESSNTATMGFPDDRQGRPSHDLLRKALRNSALVLPGPAHRESPTVITNTLHWLERASHPRSDLGDAAVGPGPQTLRRGL</sequence>
<feature type="region of interest" description="Disordered" evidence="1">
    <location>
        <begin position="38"/>
        <end position="61"/>
    </location>
</feature>
<reference evidence="2 3" key="1">
    <citation type="submission" date="2024-06" db="EMBL/GenBank/DDBJ databases">
        <title>The Natural Products Discovery Center: Release of the First 8490 Sequenced Strains for Exploring Actinobacteria Biosynthetic Diversity.</title>
        <authorList>
            <person name="Kalkreuter E."/>
            <person name="Kautsar S.A."/>
            <person name="Yang D."/>
            <person name="Bader C.D."/>
            <person name="Teijaro C.N."/>
            <person name="Fluegel L."/>
            <person name="Davis C.M."/>
            <person name="Simpson J.R."/>
            <person name="Lauterbach L."/>
            <person name="Steele A.D."/>
            <person name="Gui C."/>
            <person name="Meng S."/>
            <person name="Li G."/>
            <person name="Viehrig K."/>
            <person name="Ye F."/>
            <person name="Su P."/>
            <person name="Kiefer A.F."/>
            <person name="Nichols A."/>
            <person name="Cepeda A.J."/>
            <person name="Yan W."/>
            <person name="Fan B."/>
            <person name="Jiang Y."/>
            <person name="Adhikari A."/>
            <person name="Zheng C.-J."/>
            <person name="Schuster L."/>
            <person name="Cowan T.M."/>
            <person name="Smanski M.J."/>
            <person name="Chevrette M.G."/>
            <person name="De Carvalho L.P.S."/>
            <person name="Shen B."/>
        </authorList>
    </citation>
    <scope>NUCLEOTIDE SEQUENCE [LARGE SCALE GENOMIC DNA]</scope>
    <source>
        <strain evidence="2 3">NPDC005137</strain>
    </source>
</reference>
<proteinExistence type="predicted"/>
<keyword evidence="3" id="KW-1185">Reference proteome</keyword>
<feature type="region of interest" description="Disordered" evidence="1">
    <location>
        <begin position="98"/>
        <end position="121"/>
    </location>
</feature>
<dbReference type="EMBL" id="JBEXIP010000018">
    <property type="protein sequence ID" value="MET8435446.1"/>
    <property type="molecule type" value="Genomic_DNA"/>
</dbReference>
<gene>
    <name evidence="2" type="ORF">ABZV61_22180</name>
</gene>
<protein>
    <submittedName>
        <fullName evidence="2">Uncharacterized protein</fullName>
    </submittedName>
</protein>
<comment type="caution">
    <text evidence="2">The sequence shown here is derived from an EMBL/GenBank/DDBJ whole genome shotgun (WGS) entry which is preliminary data.</text>
</comment>
<evidence type="ECO:0000256" key="1">
    <source>
        <dbReference type="SAM" id="MobiDB-lite"/>
    </source>
</evidence>